<dbReference type="Proteomes" id="UP000018936">
    <property type="component" value="Unassembled WGS sequence"/>
</dbReference>
<feature type="non-terminal residue" evidence="2">
    <location>
        <position position="198"/>
    </location>
</feature>
<evidence type="ECO:0000313" key="3">
    <source>
        <dbReference type="Proteomes" id="UP000018936"/>
    </source>
</evidence>
<protein>
    <submittedName>
        <fullName evidence="2">Zinc finger CCCH domain-containing protein 13</fullName>
    </submittedName>
</protein>
<feature type="non-terminal residue" evidence="2">
    <location>
        <position position="1"/>
    </location>
</feature>
<feature type="compositionally biased region" description="Basic and acidic residues" evidence="1">
    <location>
        <begin position="15"/>
        <end position="30"/>
    </location>
</feature>
<reference evidence="2 3" key="1">
    <citation type="journal article" date="2013" name="Proc. Natl. Acad. Sci. U.S.A.">
        <title>The king cobra genome reveals dynamic gene evolution and adaptation in the snake venom system.</title>
        <authorList>
            <person name="Vonk F.J."/>
            <person name="Casewell N.R."/>
            <person name="Henkel C.V."/>
            <person name="Heimberg A.M."/>
            <person name="Jansen H.J."/>
            <person name="McCleary R.J."/>
            <person name="Kerkkamp H.M."/>
            <person name="Vos R.A."/>
            <person name="Guerreiro I."/>
            <person name="Calvete J.J."/>
            <person name="Wuster W."/>
            <person name="Woods A.E."/>
            <person name="Logan J.M."/>
            <person name="Harrison R.A."/>
            <person name="Castoe T.A."/>
            <person name="de Koning A.P."/>
            <person name="Pollock D.D."/>
            <person name="Yandell M."/>
            <person name="Calderon D."/>
            <person name="Renjifo C."/>
            <person name="Currier R.B."/>
            <person name="Salgado D."/>
            <person name="Pla D."/>
            <person name="Sanz L."/>
            <person name="Hyder A.S."/>
            <person name="Ribeiro J.M."/>
            <person name="Arntzen J.W."/>
            <person name="van den Thillart G.E."/>
            <person name="Boetzer M."/>
            <person name="Pirovano W."/>
            <person name="Dirks R.P."/>
            <person name="Spaink H.P."/>
            <person name="Duboule D."/>
            <person name="McGlinn E."/>
            <person name="Kini R.M."/>
            <person name="Richardson M.K."/>
        </authorList>
    </citation>
    <scope>NUCLEOTIDE SEQUENCE</scope>
    <source>
        <tissue evidence="2">Blood</tissue>
    </source>
</reference>
<gene>
    <name evidence="2" type="primary">ZC3H13</name>
    <name evidence="2" type="ORF">L345_06121</name>
</gene>
<dbReference type="AlphaFoldDB" id="V8P2D3"/>
<dbReference type="EMBL" id="AZIM01001106">
    <property type="protein sequence ID" value="ETE68093.1"/>
    <property type="molecule type" value="Genomic_DNA"/>
</dbReference>
<evidence type="ECO:0000256" key="1">
    <source>
        <dbReference type="SAM" id="MobiDB-lite"/>
    </source>
</evidence>
<name>V8P2D3_OPHHA</name>
<feature type="region of interest" description="Disordered" evidence="1">
    <location>
        <begin position="1"/>
        <end position="52"/>
    </location>
</feature>
<proteinExistence type="predicted"/>
<organism evidence="2 3">
    <name type="scientific">Ophiophagus hannah</name>
    <name type="common">King cobra</name>
    <name type="synonym">Naja hannah</name>
    <dbReference type="NCBI Taxonomy" id="8665"/>
    <lineage>
        <taxon>Eukaryota</taxon>
        <taxon>Metazoa</taxon>
        <taxon>Chordata</taxon>
        <taxon>Craniata</taxon>
        <taxon>Vertebrata</taxon>
        <taxon>Euteleostomi</taxon>
        <taxon>Lepidosauria</taxon>
        <taxon>Squamata</taxon>
        <taxon>Bifurcata</taxon>
        <taxon>Unidentata</taxon>
        <taxon>Episquamata</taxon>
        <taxon>Toxicofera</taxon>
        <taxon>Serpentes</taxon>
        <taxon>Colubroidea</taxon>
        <taxon>Elapidae</taxon>
        <taxon>Elapinae</taxon>
        <taxon>Ophiophagus</taxon>
    </lineage>
</organism>
<evidence type="ECO:0000313" key="2">
    <source>
        <dbReference type="EMBL" id="ETE68093.1"/>
    </source>
</evidence>
<keyword evidence="3" id="KW-1185">Reference proteome</keyword>
<sequence>MQIDDGIPRGQGKGVGERRDLLAKEKTRERDKKRKSKKEREGRERKRKRKKEKEMLKEKQWIWIVLRFSKSAEQGTEKNTKNVPSELCIPSSTREFCSSRKFSVGNIAFLGTALSRFELHMRSPDCNAQEEACDLYEVKLFIKATHAFQELPPKIGALSWYEIRSSESMISWLKLQYQKGLLTVREMHRRYQISPEAK</sequence>
<accession>V8P2D3</accession>
<comment type="caution">
    <text evidence="2">The sequence shown here is derived from an EMBL/GenBank/DDBJ whole genome shotgun (WGS) entry which is preliminary data.</text>
</comment>